<dbReference type="InterPro" id="IPR021109">
    <property type="entry name" value="Peptidase_aspartic_dom_sf"/>
</dbReference>
<evidence type="ECO:0000313" key="1">
    <source>
        <dbReference type="EMBL" id="MAA20145.1"/>
    </source>
</evidence>
<dbReference type="AlphaFoldDB" id="A0A224YT93"/>
<name>A0A224YT93_9ACAR</name>
<accession>A0A224YT93</accession>
<dbReference type="Pfam" id="PF08284">
    <property type="entry name" value="RVP_2"/>
    <property type="match status" value="1"/>
</dbReference>
<dbReference type="EMBL" id="GFPF01008999">
    <property type="protein sequence ID" value="MAA20145.1"/>
    <property type="molecule type" value="Transcribed_RNA"/>
</dbReference>
<dbReference type="Gene3D" id="2.40.70.10">
    <property type="entry name" value="Acid Proteases"/>
    <property type="match status" value="1"/>
</dbReference>
<reference evidence="1" key="1">
    <citation type="journal article" date="2017" name="Parasit. Vectors">
        <title>Sialotranscriptomics of Rhipicephalus zambeziensis reveals intricate expression profiles of secretory proteins and suggests tight temporal transcriptional regulation during blood-feeding.</title>
        <authorList>
            <person name="de Castro M.H."/>
            <person name="de Klerk D."/>
            <person name="Pienaar R."/>
            <person name="Rees D.J.G."/>
            <person name="Mans B.J."/>
        </authorList>
    </citation>
    <scope>NUCLEOTIDE SEQUENCE</scope>
    <source>
        <tissue evidence="1">Salivary glands</tissue>
    </source>
</reference>
<organism evidence="1">
    <name type="scientific">Rhipicephalus zambeziensis</name>
    <dbReference type="NCBI Taxonomy" id="60191"/>
    <lineage>
        <taxon>Eukaryota</taxon>
        <taxon>Metazoa</taxon>
        <taxon>Ecdysozoa</taxon>
        <taxon>Arthropoda</taxon>
        <taxon>Chelicerata</taxon>
        <taxon>Arachnida</taxon>
        <taxon>Acari</taxon>
        <taxon>Parasitiformes</taxon>
        <taxon>Ixodida</taxon>
        <taxon>Ixodoidea</taxon>
        <taxon>Ixodidae</taxon>
        <taxon>Rhipicephalinae</taxon>
        <taxon>Rhipicephalus</taxon>
        <taxon>Rhipicephalus</taxon>
    </lineage>
</organism>
<sequence>MVLSTASAQHIHPSAVCVCRALSSRTLCTSSNFFVLPSCSHDLILGSDFLSCHEAIIDCSRAQVSLVPTHRGCRHQLASGGFSLYYPFVYRST</sequence>
<protein>
    <submittedName>
        <fullName evidence="1">Uncharacterized protein</fullName>
    </submittedName>
</protein>
<proteinExistence type="predicted"/>